<gene>
    <name evidence="1" type="ORF">HPP92_021808</name>
</gene>
<comment type="caution">
    <text evidence="1">The sequence shown here is derived from an EMBL/GenBank/DDBJ whole genome shotgun (WGS) entry which is preliminary data.</text>
</comment>
<evidence type="ECO:0000313" key="1">
    <source>
        <dbReference type="EMBL" id="KAG0461511.1"/>
    </source>
</evidence>
<name>A0A835PW27_VANPL</name>
<reference evidence="1 2" key="1">
    <citation type="journal article" date="2020" name="Nat. Food">
        <title>A phased Vanilla planifolia genome enables genetic improvement of flavour and production.</title>
        <authorList>
            <person name="Hasing T."/>
            <person name="Tang H."/>
            <person name="Brym M."/>
            <person name="Khazi F."/>
            <person name="Huang T."/>
            <person name="Chambers A.H."/>
        </authorList>
    </citation>
    <scope>NUCLEOTIDE SEQUENCE [LARGE SCALE GENOMIC DNA]</scope>
    <source>
        <tissue evidence="1">Leaf</tissue>
    </source>
</reference>
<dbReference type="AlphaFoldDB" id="A0A835PW27"/>
<sequence length="74" mass="8571">MAHLFVLCKDMTQEFGEPLLKCWRWTKTSNISANMSYGIEREDKLCGGVWWYDGLGKRPDSELRYSFVNSTSGE</sequence>
<accession>A0A835PW27</accession>
<protein>
    <submittedName>
        <fullName evidence="1">Uncharacterized protein</fullName>
    </submittedName>
</protein>
<dbReference type="Proteomes" id="UP000636800">
    <property type="component" value="Chromosome 11"/>
</dbReference>
<organism evidence="1 2">
    <name type="scientific">Vanilla planifolia</name>
    <name type="common">Vanilla</name>
    <dbReference type="NCBI Taxonomy" id="51239"/>
    <lineage>
        <taxon>Eukaryota</taxon>
        <taxon>Viridiplantae</taxon>
        <taxon>Streptophyta</taxon>
        <taxon>Embryophyta</taxon>
        <taxon>Tracheophyta</taxon>
        <taxon>Spermatophyta</taxon>
        <taxon>Magnoliopsida</taxon>
        <taxon>Liliopsida</taxon>
        <taxon>Asparagales</taxon>
        <taxon>Orchidaceae</taxon>
        <taxon>Vanilloideae</taxon>
        <taxon>Vanilleae</taxon>
        <taxon>Vanilla</taxon>
    </lineage>
</organism>
<dbReference type="OrthoDB" id="1871948at2759"/>
<evidence type="ECO:0000313" key="2">
    <source>
        <dbReference type="Proteomes" id="UP000636800"/>
    </source>
</evidence>
<proteinExistence type="predicted"/>
<keyword evidence="2" id="KW-1185">Reference proteome</keyword>
<dbReference type="EMBL" id="JADCNL010000011">
    <property type="protein sequence ID" value="KAG0461511.1"/>
    <property type="molecule type" value="Genomic_DNA"/>
</dbReference>